<accession>A0A8X6YC69</accession>
<proteinExistence type="predicted"/>
<protein>
    <submittedName>
        <fullName evidence="1">Uncharacterized protein</fullName>
    </submittedName>
</protein>
<name>A0A8X6YC69_9ARAC</name>
<sequence>MRGLTPELPPEPSQQFLRYLSNMRPDILLQEDAIFIQYAQPFSSDGFALPWQSCTITIRVDDLSTRSRLLIRITPHKSQYMVAMNLQADGVTLNFFSLGIQGISTP</sequence>
<organism evidence="1 2">
    <name type="scientific">Trichonephila inaurata madagascariensis</name>
    <dbReference type="NCBI Taxonomy" id="2747483"/>
    <lineage>
        <taxon>Eukaryota</taxon>
        <taxon>Metazoa</taxon>
        <taxon>Ecdysozoa</taxon>
        <taxon>Arthropoda</taxon>
        <taxon>Chelicerata</taxon>
        <taxon>Arachnida</taxon>
        <taxon>Araneae</taxon>
        <taxon>Araneomorphae</taxon>
        <taxon>Entelegynae</taxon>
        <taxon>Araneoidea</taxon>
        <taxon>Nephilidae</taxon>
        <taxon>Trichonephila</taxon>
        <taxon>Trichonephila inaurata</taxon>
    </lineage>
</organism>
<evidence type="ECO:0000313" key="1">
    <source>
        <dbReference type="EMBL" id="GFY68724.1"/>
    </source>
</evidence>
<reference evidence="1" key="1">
    <citation type="submission" date="2020-08" db="EMBL/GenBank/DDBJ databases">
        <title>Multicomponent nature underlies the extraordinary mechanical properties of spider dragline silk.</title>
        <authorList>
            <person name="Kono N."/>
            <person name="Nakamura H."/>
            <person name="Mori M."/>
            <person name="Yoshida Y."/>
            <person name="Ohtoshi R."/>
            <person name="Malay A.D."/>
            <person name="Moran D.A.P."/>
            <person name="Tomita M."/>
            <person name="Numata K."/>
            <person name="Arakawa K."/>
        </authorList>
    </citation>
    <scope>NUCLEOTIDE SEQUENCE</scope>
</reference>
<evidence type="ECO:0000313" key="2">
    <source>
        <dbReference type="Proteomes" id="UP000886998"/>
    </source>
</evidence>
<dbReference type="EMBL" id="BMAV01017222">
    <property type="protein sequence ID" value="GFY68724.1"/>
    <property type="molecule type" value="Genomic_DNA"/>
</dbReference>
<dbReference type="AlphaFoldDB" id="A0A8X6YC69"/>
<dbReference type="Proteomes" id="UP000886998">
    <property type="component" value="Unassembled WGS sequence"/>
</dbReference>
<comment type="caution">
    <text evidence="1">The sequence shown here is derived from an EMBL/GenBank/DDBJ whole genome shotgun (WGS) entry which is preliminary data.</text>
</comment>
<keyword evidence="2" id="KW-1185">Reference proteome</keyword>
<gene>
    <name evidence="1" type="ORF">TNIN_53211</name>
</gene>